<feature type="transmembrane region" description="Helical" evidence="10">
    <location>
        <begin position="12"/>
        <end position="30"/>
    </location>
</feature>
<keyword evidence="4 10" id="KW-1133">Transmembrane helix</keyword>
<sequence>MSISTVSYSKYILTGSLMLIMCIFLMIIYVNSLKSLVDNASNYSKDSCTVNNITQTKTFFDCWVSGAVTVVEIPCLKILVNTSNASNVFFYRNVNDKMFMQTNNLECSYVPSACQNDAIFLERELKKTLIEMFPPVGIEFSCNVNDFFNPSNALLYLPDPSIYYFSLGVISTGIALSVSLIVYGWLHVNIILIKKRFGFLNELISKPEEDAFLTYVKKVLTEAHINADDLSIMNDIDYDSIDNELRQPVKNPSFSSFLRVRTPSARNSSVSIASFNQKPSDIKPIASKIKLGTNEICIGRIEYRAPSVTRLSRQNSIRSYYSTTSNSSDRSDRPQFYLNHGESNNLINREEELDIPDVIMEEDERYLSIHKKPSNSKFLPISNLFSLSSDEETKEVDDNINENKQ</sequence>
<feature type="region of interest" description="Disordered" evidence="9">
    <location>
        <begin position="319"/>
        <end position="343"/>
    </location>
</feature>
<name>A0A814H2J8_9BILA</name>
<gene>
    <name evidence="11" type="ORF">OXX778_LOCUS16553</name>
</gene>
<evidence type="ECO:0000256" key="10">
    <source>
        <dbReference type="SAM" id="Phobius"/>
    </source>
</evidence>
<evidence type="ECO:0000256" key="2">
    <source>
        <dbReference type="ARBA" id="ARBA00022448"/>
    </source>
</evidence>
<keyword evidence="6 10" id="KW-0472">Membrane</keyword>
<keyword evidence="2" id="KW-0813">Transport</keyword>
<feature type="transmembrane region" description="Helical" evidence="10">
    <location>
        <begin position="162"/>
        <end position="186"/>
    </location>
</feature>
<evidence type="ECO:0000256" key="6">
    <source>
        <dbReference type="ARBA" id="ARBA00023136"/>
    </source>
</evidence>
<dbReference type="EMBL" id="CAJNOC010003945">
    <property type="protein sequence ID" value="CAF1003937.1"/>
    <property type="molecule type" value="Genomic_DNA"/>
</dbReference>
<comment type="subcellular location">
    <subcellularLocation>
        <location evidence="1">Membrane</location>
        <topology evidence="1">Multi-pass membrane protein</topology>
    </subcellularLocation>
</comment>
<dbReference type="OrthoDB" id="10493962at2759"/>
<evidence type="ECO:0000256" key="4">
    <source>
        <dbReference type="ARBA" id="ARBA00022989"/>
    </source>
</evidence>
<evidence type="ECO:0000256" key="9">
    <source>
        <dbReference type="SAM" id="MobiDB-lite"/>
    </source>
</evidence>
<dbReference type="InterPro" id="IPR003930">
    <property type="entry name" value="K_chnl_Ca-activ_BK_bsu"/>
</dbReference>
<evidence type="ECO:0000256" key="7">
    <source>
        <dbReference type="ARBA" id="ARBA00023180"/>
    </source>
</evidence>
<reference evidence="11" key="1">
    <citation type="submission" date="2021-02" db="EMBL/GenBank/DDBJ databases">
        <authorList>
            <person name="Nowell W R."/>
        </authorList>
    </citation>
    <scope>NUCLEOTIDE SEQUENCE</scope>
    <source>
        <strain evidence="11">Ploen Becks lab</strain>
    </source>
</reference>
<evidence type="ECO:0000256" key="5">
    <source>
        <dbReference type="ARBA" id="ARBA00023065"/>
    </source>
</evidence>
<evidence type="ECO:0000256" key="8">
    <source>
        <dbReference type="ARBA" id="ARBA00023303"/>
    </source>
</evidence>
<dbReference type="AlphaFoldDB" id="A0A814H2J8"/>
<dbReference type="Proteomes" id="UP000663879">
    <property type="component" value="Unassembled WGS sequence"/>
</dbReference>
<feature type="compositionally biased region" description="Low complexity" evidence="9">
    <location>
        <begin position="319"/>
        <end position="328"/>
    </location>
</feature>
<dbReference type="GO" id="GO:0016020">
    <property type="term" value="C:membrane"/>
    <property type="evidence" value="ECO:0007669"/>
    <property type="project" value="UniProtKB-SubCell"/>
</dbReference>
<keyword evidence="5" id="KW-0406">Ion transport</keyword>
<keyword evidence="7" id="KW-0325">Glycoprotein</keyword>
<dbReference type="Pfam" id="PF03185">
    <property type="entry name" value="CaKB"/>
    <property type="match status" value="1"/>
</dbReference>
<comment type="caution">
    <text evidence="11">The sequence shown here is derived from an EMBL/GenBank/DDBJ whole genome shotgun (WGS) entry which is preliminary data.</text>
</comment>
<organism evidence="11 12">
    <name type="scientific">Brachionus calyciflorus</name>
    <dbReference type="NCBI Taxonomy" id="104777"/>
    <lineage>
        <taxon>Eukaryota</taxon>
        <taxon>Metazoa</taxon>
        <taxon>Spiralia</taxon>
        <taxon>Gnathifera</taxon>
        <taxon>Rotifera</taxon>
        <taxon>Eurotatoria</taxon>
        <taxon>Monogononta</taxon>
        <taxon>Pseudotrocha</taxon>
        <taxon>Ploima</taxon>
        <taxon>Brachionidae</taxon>
        <taxon>Brachionus</taxon>
    </lineage>
</organism>
<keyword evidence="8" id="KW-0407">Ion channel</keyword>
<protein>
    <submittedName>
        <fullName evidence="11">Uncharacterized protein</fullName>
    </submittedName>
</protein>
<evidence type="ECO:0000313" key="12">
    <source>
        <dbReference type="Proteomes" id="UP000663879"/>
    </source>
</evidence>
<keyword evidence="12" id="KW-1185">Reference proteome</keyword>
<evidence type="ECO:0000256" key="3">
    <source>
        <dbReference type="ARBA" id="ARBA00022692"/>
    </source>
</evidence>
<keyword evidence="3 10" id="KW-0812">Transmembrane</keyword>
<proteinExistence type="predicted"/>
<accession>A0A814H2J8</accession>
<dbReference type="GO" id="GO:0015269">
    <property type="term" value="F:calcium-activated potassium channel activity"/>
    <property type="evidence" value="ECO:0007669"/>
    <property type="project" value="InterPro"/>
</dbReference>
<evidence type="ECO:0000256" key="1">
    <source>
        <dbReference type="ARBA" id="ARBA00004141"/>
    </source>
</evidence>
<evidence type="ECO:0000313" key="11">
    <source>
        <dbReference type="EMBL" id="CAF1003937.1"/>
    </source>
</evidence>